<sequence>MLLSLSKDIGKGFSISETNQLEIREACEALEKKLDLLSLKTQALEVTVGTMKEEIETNKVDIQALKDSEQALQNKLEQLENNSRRNNLRVLHVPEGAEGVDLKAFLVSLLKSALSLEESEEEIAPDIQRIHRDPFRKNPSISKPRKILIYRYSKGYVQ</sequence>
<dbReference type="Proteomes" id="UP001066276">
    <property type="component" value="Chromosome 6"/>
</dbReference>
<accession>A0AAV7QTQ2</accession>
<feature type="coiled-coil region" evidence="1">
    <location>
        <begin position="27"/>
        <end position="89"/>
    </location>
</feature>
<dbReference type="EMBL" id="JANPWB010000010">
    <property type="protein sequence ID" value="KAJ1142751.1"/>
    <property type="molecule type" value="Genomic_DNA"/>
</dbReference>
<dbReference type="InterPro" id="IPR004244">
    <property type="entry name" value="Transposase_22"/>
</dbReference>
<comment type="caution">
    <text evidence="2">The sequence shown here is derived from an EMBL/GenBank/DDBJ whole genome shotgun (WGS) entry which is preliminary data.</text>
</comment>
<dbReference type="AlphaFoldDB" id="A0AAV7QTQ2"/>
<reference evidence="2" key="1">
    <citation type="journal article" date="2022" name="bioRxiv">
        <title>Sequencing and chromosome-scale assembly of the giantPleurodeles waltlgenome.</title>
        <authorList>
            <person name="Brown T."/>
            <person name="Elewa A."/>
            <person name="Iarovenko S."/>
            <person name="Subramanian E."/>
            <person name="Araus A.J."/>
            <person name="Petzold A."/>
            <person name="Susuki M."/>
            <person name="Suzuki K.-i.T."/>
            <person name="Hayashi T."/>
            <person name="Toyoda A."/>
            <person name="Oliveira C."/>
            <person name="Osipova E."/>
            <person name="Leigh N.D."/>
            <person name="Simon A."/>
            <person name="Yun M.H."/>
        </authorList>
    </citation>
    <scope>NUCLEOTIDE SEQUENCE</scope>
    <source>
        <strain evidence="2">20211129_DDA</strain>
        <tissue evidence="2">Liver</tissue>
    </source>
</reference>
<evidence type="ECO:0000313" key="2">
    <source>
        <dbReference type="EMBL" id="KAJ1142751.1"/>
    </source>
</evidence>
<keyword evidence="1" id="KW-0175">Coiled coil</keyword>
<proteinExistence type="predicted"/>
<organism evidence="2 3">
    <name type="scientific">Pleurodeles waltl</name>
    <name type="common">Iberian ribbed newt</name>
    <dbReference type="NCBI Taxonomy" id="8319"/>
    <lineage>
        <taxon>Eukaryota</taxon>
        <taxon>Metazoa</taxon>
        <taxon>Chordata</taxon>
        <taxon>Craniata</taxon>
        <taxon>Vertebrata</taxon>
        <taxon>Euteleostomi</taxon>
        <taxon>Amphibia</taxon>
        <taxon>Batrachia</taxon>
        <taxon>Caudata</taxon>
        <taxon>Salamandroidea</taxon>
        <taxon>Salamandridae</taxon>
        <taxon>Pleurodelinae</taxon>
        <taxon>Pleurodeles</taxon>
    </lineage>
</organism>
<evidence type="ECO:0000313" key="3">
    <source>
        <dbReference type="Proteomes" id="UP001066276"/>
    </source>
</evidence>
<dbReference type="PANTHER" id="PTHR11505">
    <property type="entry name" value="L1 TRANSPOSABLE ELEMENT-RELATED"/>
    <property type="match status" value="1"/>
</dbReference>
<name>A0AAV7QTQ2_PLEWA</name>
<protein>
    <recommendedName>
        <fullName evidence="4">L1 transposable element RRM domain-containing protein</fullName>
    </recommendedName>
</protein>
<evidence type="ECO:0000256" key="1">
    <source>
        <dbReference type="SAM" id="Coils"/>
    </source>
</evidence>
<evidence type="ECO:0008006" key="4">
    <source>
        <dbReference type="Google" id="ProtNLM"/>
    </source>
</evidence>
<gene>
    <name evidence="2" type="ORF">NDU88_009064</name>
</gene>
<dbReference type="Gene3D" id="3.30.70.1820">
    <property type="entry name" value="L1 transposable element, RRM domain"/>
    <property type="match status" value="1"/>
</dbReference>
<keyword evidence="3" id="KW-1185">Reference proteome</keyword>